<dbReference type="SMART" id="SM00829">
    <property type="entry name" value="PKS_ER"/>
    <property type="match status" value="1"/>
</dbReference>
<dbReference type="InterPro" id="IPR020843">
    <property type="entry name" value="ER"/>
</dbReference>
<comment type="caution">
    <text evidence="4">The sequence shown here is derived from an EMBL/GenBank/DDBJ whole genome shotgun (WGS) entry which is preliminary data.</text>
</comment>
<dbReference type="Pfam" id="PF08240">
    <property type="entry name" value="ADH_N"/>
    <property type="match status" value="1"/>
</dbReference>
<evidence type="ECO:0000313" key="5">
    <source>
        <dbReference type="Proteomes" id="UP001501475"/>
    </source>
</evidence>
<comment type="cofactor">
    <cofactor evidence="1">
        <name>Zn(2+)</name>
        <dbReference type="ChEBI" id="CHEBI:29105"/>
    </cofactor>
</comment>
<name>A0ABP4WMI7_9MICO</name>
<evidence type="ECO:0000313" key="4">
    <source>
        <dbReference type="EMBL" id="GAA1756190.1"/>
    </source>
</evidence>
<keyword evidence="5" id="KW-1185">Reference proteome</keyword>
<dbReference type="RefSeq" id="WP_344064258.1">
    <property type="nucleotide sequence ID" value="NZ_BAAAPN010000035.1"/>
</dbReference>
<dbReference type="PANTHER" id="PTHR43401:SF5">
    <property type="entry name" value="ALCOHOL DEHYDROGENASE-RELATED"/>
    <property type="match status" value="1"/>
</dbReference>
<dbReference type="Proteomes" id="UP001501475">
    <property type="component" value="Unassembled WGS sequence"/>
</dbReference>
<dbReference type="InterPro" id="IPR011032">
    <property type="entry name" value="GroES-like_sf"/>
</dbReference>
<gene>
    <name evidence="4" type="ORF">GCM10009810_14910</name>
</gene>
<protein>
    <submittedName>
        <fullName evidence="4">Zinc-dependent alcohol dehydrogenase family protein</fullName>
    </submittedName>
</protein>
<evidence type="ECO:0000259" key="3">
    <source>
        <dbReference type="SMART" id="SM00829"/>
    </source>
</evidence>
<dbReference type="InterPro" id="IPR013149">
    <property type="entry name" value="ADH-like_C"/>
</dbReference>
<evidence type="ECO:0000256" key="1">
    <source>
        <dbReference type="ARBA" id="ARBA00001947"/>
    </source>
</evidence>
<dbReference type="Gene3D" id="3.90.180.10">
    <property type="entry name" value="Medium-chain alcohol dehydrogenases, catalytic domain"/>
    <property type="match status" value="1"/>
</dbReference>
<reference evidence="5" key="1">
    <citation type="journal article" date="2019" name="Int. J. Syst. Evol. Microbiol.">
        <title>The Global Catalogue of Microorganisms (GCM) 10K type strain sequencing project: providing services to taxonomists for standard genome sequencing and annotation.</title>
        <authorList>
            <consortium name="The Broad Institute Genomics Platform"/>
            <consortium name="The Broad Institute Genome Sequencing Center for Infectious Disease"/>
            <person name="Wu L."/>
            <person name="Ma J."/>
        </authorList>
    </citation>
    <scope>NUCLEOTIDE SEQUENCE [LARGE SCALE GENOMIC DNA]</scope>
    <source>
        <strain evidence="5">JCM 15591</strain>
    </source>
</reference>
<dbReference type="PANTHER" id="PTHR43401">
    <property type="entry name" value="L-THREONINE 3-DEHYDROGENASE"/>
    <property type="match status" value="1"/>
</dbReference>
<accession>A0ABP4WMI7</accession>
<organism evidence="4 5">
    <name type="scientific">Nostocoides vanveenii</name>
    <dbReference type="NCBI Taxonomy" id="330835"/>
    <lineage>
        <taxon>Bacteria</taxon>
        <taxon>Bacillati</taxon>
        <taxon>Actinomycetota</taxon>
        <taxon>Actinomycetes</taxon>
        <taxon>Micrococcales</taxon>
        <taxon>Intrasporangiaceae</taxon>
        <taxon>Nostocoides</taxon>
    </lineage>
</organism>
<dbReference type="InterPro" id="IPR050129">
    <property type="entry name" value="Zn_alcohol_dh"/>
</dbReference>
<keyword evidence="2" id="KW-0560">Oxidoreductase</keyword>
<proteinExistence type="predicted"/>
<feature type="domain" description="Enoyl reductase (ER)" evidence="3">
    <location>
        <begin position="10"/>
        <end position="334"/>
    </location>
</feature>
<evidence type="ECO:0000256" key="2">
    <source>
        <dbReference type="ARBA" id="ARBA00023002"/>
    </source>
</evidence>
<dbReference type="EMBL" id="BAAAPN010000035">
    <property type="protein sequence ID" value="GAA1756190.1"/>
    <property type="molecule type" value="Genomic_DNA"/>
</dbReference>
<dbReference type="InterPro" id="IPR036291">
    <property type="entry name" value="NAD(P)-bd_dom_sf"/>
</dbReference>
<sequence length="345" mass="35453">MRALRYESFGGAVTIVDAPDPMPGPGAAIVEVARTGLCRSDWHGWRGHDSDTVLPCIPGHEFTGTVIEAPGAPEWVGKRVAVPFVMACGTCPECTRGRGQVCRAQRQPGFTDQGSFAAYVPVVAARVNLVALPDAIGDDAAAALGCRYATAWRALTAVAQLQEGERLAVFGAGGVGLAAIQIAVHLGAEVLALDISSASLGHAMSLGASAERIDATDSPQQIADHVRTLWPDGSSVSMDALGSPVLASAGVLGLARGGRHVQVGLLAEPLSVLPLGRVIAHELRILGSHGMAASDYPALLDAVESGLDPAALVTATLPLADAGPALMTMDAPDAPRGVRLIDPRR</sequence>
<dbReference type="InterPro" id="IPR013154">
    <property type="entry name" value="ADH-like_N"/>
</dbReference>
<dbReference type="SUPFAM" id="SSF50129">
    <property type="entry name" value="GroES-like"/>
    <property type="match status" value="1"/>
</dbReference>
<dbReference type="SUPFAM" id="SSF51735">
    <property type="entry name" value="NAD(P)-binding Rossmann-fold domains"/>
    <property type="match status" value="1"/>
</dbReference>
<dbReference type="Pfam" id="PF00107">
    <property type="entry name" value="ADH_zinc_N"/>
    <property type="match status" value="1"/>
</dbReference>